<comment type="catalytic activity">
    <reaction evidence="1 5">
        <text>a ribonucleoside 5'-phosphate + H2O = a ribonucleoside + phosphate</text>
        <dbReference type="Rhea" id="RHEA:12484"/>
        <dbReference type="ChEBI" id="CHEBI:15377"/>
        <dbReference type="ChEBI" id="CHEBI:18254"/>
        <dbReference type="ChEBI" id="CHEBI:43474"/>
        <dbReference type="ChEBI" id="CHEBI:58043"/>
        <dbReference type="EC" id="3.1.3.5"/>
    </reaction>
</comment>
<organism evidence="7 8">
    <name type="scientific">Roseburia inulinivorans</name>
    <dbReference type="NCBI Taxonomy" id="360807"/>
    <lineage>
        <taxon>Bacteria</taxon>
        <taxon>Bacillati</taxon>
        <taxon>Bacillota</taxon>
        <taxon>Clostridia</taxon>
        <taxon>Lachnospirales</taxon>
        <taxon>Lachnospiraceae</taxon>
        <taxon>Roseburia</taxon>
    </lineage>
</organism>
<feature type="binding site" evidence="5">
    <location>
        <position position="9"/>
    </location>
    <ligand>
        <name>a divalent metal cation</name>
        <dbReference type="ChEBI" id="CHEBI:60240"/>
    </ligand>
</feature>
<dbReference type="SUPFAM" id="SSF64167">
    <property type="entry name" value="SurE-like"/>
    <property type="match status" value="1"/>
</dbReference>
<gene>
    <name evidence="5 7" type="primary">surE</name>
    <name evidence="7" type="ORF">ERS852444_00704</name>
</gene>
<dbReference type="PANTHER" id="PTHR30457">
    <property type="entry name" value="5'-NUCLEOTIDASE SURE"/>
    <property type="match status" value="1"/>
</dbReference>
<comment type="cofactor">
    <cofactor evidence="5">
        <name>a divalent metal cation</name>
        <dbReference type="ChEBI" id="CHEBI:60240"/>
    </cofactor>
    <text evidence="5">Binds 1 divalent metal cation per subunit.</text>
</comment>
<accession>A0A173S066</accession>
<dbReference type="GO" id="GO:0046872">
    <property type="term" value="F:metal ion binding"/>
    <property type="evidence" value="ECO:0007669"/>
    <property type="project" value="UniProtKB-UniRule"/>
</dbReference>
<sequence>MQKILITNDDGIQSDGIIRLARAAKKYGKVWVVAPDGQRSAMSHRITLRETIEFFPVDFPVEGVHAYASTGTPADCVRFGILNIVKEKPDYVFSGINYGYNSGTDIQYSATVGSALEAACAGVHAIAFSEGASECHEVTDAYLERMMEELMEQPLAYNQIWNVNFPQCELEKLRGILYDRKIADCGFFIDEYLEEELENGRIRLTVHGNYNENAPEGTDFRSLVDGYISVGKVNNLR</sequence>
<feature type="binding site" evidence="5">
    <location>
        <position position="10"/>
    </location>
    <ligand>
        <name>a divalent metal cation</name>
        <dbReference type="ChEBI" id="CHEBI:60240"/>
    </ligand>
</feature>
<name>A0A173S066_9FIRM</name>
<dbReference type="RefSeq" id="WP_055168155.1">
    <property type="nucleotide sequence ID" value="NZ_CABJFX010000012.1"/>
</dbReference>
<dbReference type="HAMAP" id="MF_00060">
    <property type="entry name" value="SurE"/>
    <property type="match status" value="1"/>
</dbReference>
<dbReference type="GO" id="GO:0000166">
    <property type="term" value="F:nucleotide binding"/>
    <property type="evidence" value="ECO:0007669"/>
    <property type="project" value="UniProtKB-KW"/>
</dbReference>
<proteinExistence type="inferred from homology"/>
<evidence type="ECO:0000256" key="2">
    <source>
        <dbReference type="ARBA" id="ARBA00011062"/>
    </source>
</evidence>
<dbReference type="EC" id="3.1.3.5" evidence="5"/>
<reference evidence="7 8" key="1">
    <citation type="submission" date="2015-09" db="EMBL/GenBank/DDBJ databases">
        <authorList>
            <consortium name="Pathogen Informatics"/>
        </authorList>
    </citation>
    <scope>NUCLEOTIDE SEQUENCE [LARGE SCALE GENOMIC DNA]</scope>
    <source>
        <strain evidence="7 8">2789STDY5608887</strain>
    </source>
</reference>
<evidence type="ECO:0000256" key="5">
    <source>
        <dbReference type="HAMAP-Rule" id="MF_00060"/>
    </source>
</evidence>
<dbReference type="GO" id="GO:0005737">
    <property type="term" value="C:cytoplasm"/>
    <property type="evidence" value="ECO:0007669"/>
    <property type="project" value="UniProtKB-SubCell"/>
</dbReference>
<protein>
    <recommendedName>
        <fullName evidence="5">5'-nucleotidase SurE</fullName>
        <ecNumber evidence="5">3.1.3.5</ecNumber>
    </recommendedName>
    <alternativeName>
        <fullName evidence="5">Nucleoside 5'-monophosphate phosphohydrolase</fullName>
    </alternativeName>
</protein>
<feature type="domain" description="Survival protein SurE-like phosphatase/nucleotidase" evidence="6">
    <location>
        <begin position="4"/>
        <end position="178"/>
    </location>
</feature>
<keyword evidence="3 5" id="KW-0479">Metal-binding</keyword>
<dbReference type="InterPro" id="IPR036523">
    <property type="entry name" value="SurE-like_sf"/>
</dbReference>
<dbReference type="AlphaFoldDB" id="A0A173S066"/>
<feature type="binding site" evidence="5">
    <location>
        <position position="40"/>
    </location>
    <ligand>
        <name>a divalent metal cation</name>
        <dbReference type="ChEBI" id="CHEBI:60240"/>
    </ligand>
</feature>
<evidence type="ECO:0000313" key="7">
    <source>
        <dbReference type="EMBL" id="CUM83690.1"/>
    </source>
</evidence>
<feature type="binding site" evidence="5">
    <location>
        <position position="97"/>
    </location>
    <ligand>
        <name>a divalent metal cation</name>
        <dbReference type="ChEBI" id="CHEBI:60240"/>
    </ligand>
</feature>
<dbReference type="PANTHER" id="PTHR30457:SF0">
    <property type="entry name" value="PHOSPHATASE, PUTATIVE (AFU_ORTHOLOGUE AFUA_4G01070)-RELATED"/>
    <property type="match status" value="1"/>
</dbReference>
<keyword evidence="5" id="KW-0963">Cytoplasm</keyword>
<dbReference type="InterPro" id="IPR030048">
    <property type="entry name" value="SurE"/>
</dbReference>
<dbReference type="Gene3D" id="3.40.1210.10">
    <property type="entry name" value="Survival protein SurE-like phosphatase/nucleotidase"/>
    <property type="match status" value="1"/>
</dbReference>
<dbReference type="GO" id="GO:0008253">
    <property type="term" value="F:5'-nucleotidase activity"/>
    <property type="evidence" value="ECO:0007669"/>
    <property type="project" value="UniProtKB-UniRule"/>
</dbReference>
<dbReference type="NCBIfam" id="TIGR00087">
    <property type="entry name" value="surE"/>
    <property type="match status" value="1"/>
</dbReference>
<evidence type="ECO:0000256" key="4">
    <source>
        <dbReference type="ARBA" id="ARBA00022801"/>
    </source>
</evidence>
<evidence type="ECO:0000256" key="3">
    <source>
        <dbReference type="ARBA" id="ARBA00022723"/>
    </source>
</evidence>
<evidence type="ECO:0000259" key="6">
    <source>
        <dbReference type="Pfam" id="PF01975"/>
    </source>
</evidence>
<keyword evidence="5" id="KW-0547">Nucleotide-binding</keyword>
<comment type="function">
    <text evidence="5">Nucleotidase that shows phosphatase activity on nucleoside 5'-monophosphates.</text>
</comment>
<comment type="subcellular location">
    <subcellularLocation>
        <location evidence="5">Cytoplasm</location>
    </subcellularLocation>
</comment>
<keyword evidence="4 5" id="KW-0378">Hydrolase</keyword>
<dbReference type="Proteomes" id="UP000095453">
    <property type="component" value="Unassembled WGS sequence"/>
</dbReference>
<evidence type="ECO:0000313" key="8">
    <source>
        <dbReference type="Proteomes" id="UP000095453"/>
    </source>
</evidence>
<evidence type="ECO:0000256" key="1">
    <source>
        <dbReference type="ARBA" id="ARBA00000815"/>
    </source>
</evidence>
<dbReference type="Pfam" id="PF01975">
    <property type="entry name" value="SurE"/>
    <property type="match status" value="1"/>
</dbReference>
<dbReference type="InterPro" id="IPR002828">
    <property type="entry name" value="SurE-like_Pase/nucleotidase"/>
</dbReference>
<comment type="similarity">
    <text evidence="2 5">Belongs to the SurE nucleotidase family.</text>
</comment>
<dbReference type="EMBL" id="CYXX01000004">
    <property type="protein sequence ID" value="CUM83690.1"/>
    <property type="molecule type" value="Genomic_DNA"/>
</dbReference>